<feature type="transmembrane region" description="Helical" evidence="7">
    <location>
        <begin position="45"/>
        <end position="67"/>
    </location>
</feature>
<dbReference type="InterPro" id="IPR017475">
    <property type="entry name" value="EPS_sugar_tfrase"/>
</dbReference>
<evidence type="ECO:0000313" key="10">
    <source>
        <dbReference type="Proteomes" id="UP000183918"/>
    </source>
</evidence>
<feature type="domain" description="Bacterial sugar transferase" evidence="8">
    <location>
        <begin position="277"/>
        <end position="473"/>
    </location>
</feature>
<dbReference type="EMBL" id="FNPG01000010">
    <property type="protein sequence ID" value="SDY19859.1"/>
    <property type="molecule type" value="Genomic_DNA"/>
</dbReference>
<keyword evidence="10" id="KW-1185">Reference proteome</keyword>
<dbReference type="eggNOG" id="COG2148">
    <property type="taxonomic scope" value="Bacteria"/>
</dbReference>
<feature type="transmembrane region" description="Helical" evidence="7">
    <location>
        <begin position="12"/>
        <end position="33"/>
    </location>
</feature>
<proteinExistence type="inferred from homology"/>
<name>A0A1H3HYK9_9FIRM</name>
<dbReference type="GO" id="GO:0016020">
    <property type="term" value="C:membrane"/>
    <property type="evidence" value="ECO:0007669"/>
    <property type="project" value="UniProtKB-SubCell"/>
</dbReference>
<keyword evidence="5 7" id="KW-1133">Transmembrane helix</keyword>
<reference evidence="9 10" key="1">
    <citation type="submission" date="2016-10" db="EMBL/GenBank/DDBJ databases">
        <authorList>
            <person name="de Groot N.N."/>
        </authorList>
    </citation>
    <scope>NUCLEOTIDE SEQUENCE [LARGE SCALE GENOMIC DNA]</scope>
    <source>
        <strain evidence="9 10">DSM 14045</strain>
    </source>
</reference>
<evidence type="ECO:0000256" key="2">
    <source>
        <dbReference type="ARBA" id="ARBA00006464"/>
    </source>
</evidence>
<protein>
    <submittedName>
        <fullName evidence="9">Exopolysaccharide biosynthesis polyprenyl glycosylphosphotransferase</fullName>
    </submittedName>
</protein>
<dbReference type="InterPro" id="IPR003362">
    <property type="entry name" value="Bact_transf"/>
</dbReference>
<comment type="similarity">
    <text evidence="2">Belongs to the bacterial sugar transferase family.</text>
</comment>
<gene>
    <name evidence="9" type="ORF">SAMN02910414_00982</name>
</gene>
<dbReference type="OrthoDB" id="9808602at2"/>
<sequence>MYRKKNMNWMKHWDFEILDIIFMEIAFFLSYSIRHKESLLQGEHMYTRLAIILVALDIVVVFFSQNYKHIIQRDAFTEILYTIEHVTIIQLLLLLYEYVLKESYLLSRTVFLLSWGVSIVACSFGRIIWKQIVRKILTKEKNQSNMLIISTPEHVDSCLKGVLNKKFRQFKISSISFLEDDNNAPNEVMGIKTLKGKEKLVEYIKKDVVDEVYIDTSGENYAIDDLITTFLSMGVTVHVGMGFLPDDLPNEFVENIGDQHVITTAVNAATGWQIALKRLIDITGALVGLLITGIALIFVGPAIKIASPGPIFFKQKRVGKNGRIFYMYKFRSMYLDAEERKKELMAQNEMSGLMFKMENDPRIIGSEKGPGKGIGNFIRKTSIDELPQFWNILLGDMSLVGTRPPTANEYEEYDLHHKIRLSMKPGLTGMWQVSGRSDITDFDEVVRLDTKYIENWSLLLDIKILFKTFKVVFEKEGSK</sequence>
<evidence type="ECO:0000313" key="9">
    <source>
        <dbReference type="EMBL" id="SDY19859.1"/>
    </source>
</evidence>
<evidence type="ECO:0000256" key="3">
    <source>
        <dbReference type="ARBA" id="ARBA00022679"/>
    </source>
</evidence>
<dbReference type="RefSeq" id="WP_074716670.1">
    <property type="nucleotide sequence ID" value="NZ_FNPG01000010.1"/>
</dbReference>
<evidence type="ECO:0000256" key="4">
    <source>
        <dbReference type="ARBA" id="ARBA00022692"/>
    </source>
</evidence>
<dbReference type="PANTHER" id="PTHR30576">
    <property type="entry name" value="COLANIC BIOSYNTHESIS UDP-GLUCOSE LIPID CARRIER TRANSFERASE"/>
    <property type="match status" value="1"/>
</dbReference>
<evidence type="ECO:0000256" key="1">
    <source>
        <dbReference type="ARBA" id="ARBA00004141"/>
    </source>
</evidence>
<keyword evidence="6 7" id="KW-0472">Membrane</keyword>
<feature type="transmembrane region" description="Helical" evidence="7">
    <location>
        <begin position="79"/>
        <end position="99"/>
    </location>
</feature>
<evidence type="ECO:0000256" key="5">
    <source>
        <dbReference type="ARBA" id="ARBA00022989"/>
    </source>
</evidence>
<comment type="subcellular location">
    <subcellularLocation>
        <location evidence="1">Membrane</location>
        <topology evidence="1">Multi-pass membrane protein</topology>
    </subcellularLocation>
</comment>
<organism evidence="9 10">
    <name type="scientific">Lachnobacterium bovis DSM 14045</name>
    <dbReference type="NCBI Taxonomy" id="1122142"/>
    <lineage>
        <taxon>Bacteria</taxon>
        <taxon>Bacillati</taxon>
        <taxon>Bacillota</taxon>
        <taxon>Clostridia</taxon>
        <taxon>Lachnospirales</taxon>
        <taxon>Lachnospiraceae</taxon>
        <taxon>Lachnobacterium</taxon>
    </lineage>
</organism>
<dbReference type="Proteomes" id="UP000183918">
    <property type="component" value="Unassembled WGS sequence"/>
</dbReference>
<evidence type="ECO:0000256" key="7">
    <source>
        <dbReference type="SAM" id="Phobius"/>
    </source>
</evidence>
<keyword evidence="4 7" id="KW-0812">Transmembrane</keyword>
<evidence type="ECO:0000256" key="6">
    <source>
        <dbReference type="ARBA" id="ARBA00023136"/>
    </source>
</evidence>
<evidence type="ECO:0000259" key="8">
    <source>
        <dbReference type="Pfam" id="PF02397"/>
    </source>
</evidence>
<dbReference type="Pfam" id="PF13727">
    <property type="entry name" value="CoA_binding_3"/>
    <property type="match status" value="1"/>
</dbReference>
<dbReference type="Pfam" id="PF02397">
    <property type="entry name" value="Bac_transf"/>
    <property type="match status" value="1"/>
</dbReference>
<dbReference type="STRING" id="1122142.SAMN02910414_00982"/>
<dbReference type="NCBIfam" id="TIGR03025">
    <property type="entry name" value="EPS_sugtrans"/>
    <property type="match status" value="1"/>
</dbReference>
<accession>A0A1H3HYK9</accession>
<feature type="transmembrane region" description="Helical" evidence="7">
    <location>
        <begin position="282"/>
        <end position="303"/>
    </location>
</feature>
<keyword evidence="3 9" id="KW-0808">Transferase</keyword>
<feature type="transmembrane region" description="Helical" evidence="7">
    <location>
        <begin position="105"/>
        <end position="129"/>
    </location>
</feature>
<dbReference type="AlphaFoldDB" id="A0A1H3HYK9"/>
<dbReference type="PANTHER" id="PTHR30576:SF10">
    <property type="entry name" value="SLL5057 PROTEIN"/>
    <property type="match status" value="1"/>
</dbReference>
<dbReference type="GO" id="GO:0016780">
    <property type="term" value="F:phosphotransferase activity, for other substituted phosphate groups"/>
    <property type="evidence" value="ECO:0007669"/>
    <property type="project" value="TreeGrafter"/>
</dbReference>